<comment type="caution">
    <text evidence="5">The sequence shown here is derived from an EMBL/GenBank/DDBJ whole genome shotgun (WGS) entry which is preliminary data.</text>
</comment>
<dbReference type="InterPro" id="IPR043128">
    <property type="entry name" value="Rev_trsase/Diguanyl_cyclase"/>
</dbReference>
<evidence type="ECO:0000259" key="2">
    <source>
        <dbReference type="PROSITE" id="PS50110"/>
    </source>
</evidence>
<dbReference type="InterPro" id="IPR001633">
    <property type="entry name" value="EAL_dom"/>
</dbReference>
<dbReference type="InterPro" id="IPR001789">
    <property type="entry name" value="Sig_transdc_resp-reg_receiver"/>
</dbReference>
<evidence type="ECO:0000259" key="3">
    <source>
        <dbReference type="PROSITE" id="PS50883"/>
    </source>
</evidence>
<evidence type="ECO:0000313" key="5">
    <source>
        <dbReference type="EMBL" id="GAA0220512.1"/>
    </source>
</evidence>
<dbReference type="SMART" id="SM00448">
    <property type="entry name" value="REC"/>
    <property type="match status" value="2"/>
</dbReference>
<proteinExistence type="predicted"/>
<dbReference type="CDD" id="cd01949">
    <property type="entry name" value="GGDEF"/>
    <property type="match status" value="1"/>
</dbReference>
<dbReference type="SUPFAM" id="SSF141868">
    <property type="entry name" value="EAL domain-like"/>
    <property type="match status" value="1"/>
</dbReference>
<feature type="domain" description="EAL" evidence="3">
    <location>
        <begin position="479"/>
        <end position="733"/>
    </location>
</feature>
<dbReference type="PROSITE" id="PS50887">
    <property type="entry name" value="GGDEF"/>
    <property type="match status" value="1"/>
</dbReference>
<organism evidence="5 6">
    <name type="scientific">Castellaniella daejeonensis</name>
    <dbReference type="NCBI Taxonomy" id="659013"/>
    <lineage>
        <taxon>Bacteria</taxon>
        <taxon>Pseudomonadati</taxon>
        <taxon>Pseudomonadota</taxon>
        <taxon>Betaproteobacteria</taxon>
        <taxon>Burkholderiales</taxon>
        <taxon>Alcaligenaceae</taxon>
        <taxon>Castellaniella</taxon>
    </lineage>
</organism>
<dbReference type="SMART" id="SM00052">
    <property type="entry name" value="EAL"/>
    <property type="match status" value="1"/>
</dbReference>
<dbReference type="Pfam" id="PF00563">
    <property type="entry name" value="EAL"/>
    <property type="match status" value="1"/>
</dbReference>
<dbReference type="Gene3D" id="3.30.70.270">
    <property type="match status" value="1"/>
</dbReference>
<accession>A0ABN0TFL1</accession>
<dbReference type="EMBL" id="BAAAFN010000006">
    <property type="protein sequence ID" value="GAA0220512.1"/>
    <property type="molecule type" value="Genomic_DNA"/>
</dbReference>
<dbReference type="PROSITE" id="PS50110">
    <property type="entry name" value="RESPONSE_REGULATORY"/>
    <property type="match status" value="2"/>
</dbReference>
<evidence type="ECO:0000259" key="4">
    <source>
        <dbReference type="PROSITE" id="PS50887"/>
    </source>
</evidence>
<feature type="modified residue" description="4-aspartylphosphate" evidence="1">
    <location>
        <position position="68"/>
    </location>
</feature>
<keyword evidence="1" id="KW-0597">Phosphoprotein</keyword>
<dbReference type="Gene3D" id="3.20.20.450">
    <property type="entry name" value="EAL domain"/>
    <property type="match status" value="1"/>
</dbReference>
<dbReference type="InterPro" id="IPR000160">
    <property type="entry name" value="GGDEF_dom"/>
</dbReference>
<dbReference type="NCBIfam" id="TIGR00254">
    <property type="entry name" value="GGDEF"/>
    <property type="match status" value="1"/>
</dbReference>
<name>A0ABN0TFL1_9BURK</name>
<dbReference type="Gene3D" id="3.40.50.2300">
    <property type="match status" value="2"/>
</dbReference>
<dbReference type="SUPFAM" id="SSF55073">
    <property type="entry name" value="Nucleotide cyclase"/>
    <property type="match status" value="1"/>
</dbReference>
<gene>
    <name evidence="5" type="ORF">GCM10009125_06930</name>
</gene>
<feature type="domain" description="Response regulatory" evidence="2">
    <location>
        <begin position="160"/>
        <end position="276"/>
    </location>
</feature>
<dbReference type="InterPro" id="IPR035919">
    <property type="entry name" value="EAL_sf"/>
</dbReference>
<dbReference type="Pfam" id="PF00072">
    <property type="entry name" value="Response_reg"/>
    <property type="match status" value="2"/>
</dbReference>
<feature type="domain" description="GGDEF" evidence="4">
    <location>
        <begin position="337"/>
        <end position="470"/>
    </location>
</feature>
<feature type="domain" description="Response regulatory" evidence="2">
    <location>
        <begin position="19"/>
        <end position="135"/>
    </location>
</feature>
<evidence type="ECO:0000313" key="6">
    <source>
        <dbReference type="Proteomes" id="UP001501176"/>
    </source>
</evidence>
<dbReference type="PANTHER" id="PTHR44757:SF2">
    <property type="entry name" value="BIOFILM ARCHITECTURE MAINTENANCE PROTEIN MBAA"/>
    <property type="match status" value="1"/>
</dbReference>
<keyword evidence="6" id="KW-1185">Reference proteome</keyword>
<dbReference type="Proteomes" id="UP001501176">
    <property type="component" value="Unassembled WGS sequence"/>
</dbReference>
<dbReference type="InterPro" id="IPR029787">
    <property type="entry name" value="Nucleotide_cyclase"/>
</dbReference>
<dbReference type="PANTHER" id="PTHR44757">
    <property type="entry name" value="DIGUANYLATE CYCLASE DGCP"/>
    <property type="match status" value="1"/>
</dbReference>
<feature type="modified residue" description="4-aspartylphosphate" evidence="1">
    <location>
        <position position="209"/>
    </location>
</feature>
<dbReference type="RefSeq" id="WP_343820062.1">
    <property type="nucleotide sequence ID" value="NZ_BAAAFN010000006.1"/>
</dbReference>
<sequence length="742" mass="81530">MNATPPQAGPAVGTDERPRLLIVDDASVNLHTLIGMFRDEYAISAATSGRKALELAQREPRPDLILLDIQMPDMDGYEVLTALKQDAATADIPVIFVTALAEAADAARGLLMGAADYVTKPINPELFRVRVRNQLELMRYRRMPMAFDLAVQARDAPQPTLLVVDDVPENIHELLSALRGEFRIQVAGDGARALEIIQGPTPPDLVLLDVVMPGMDGYEVCRRIKSTPAGRRIPVMFVTVVDDTRDKVRGFALGAADYITKPFDIDEVRARVRAHLELARLRLFLEDLVAQRTVLLQVSEEKYRILAHRDPLTGLPNRVLFAELLAHSIQMAQHASMRFALLCLDLDKFATINETLGHGLGDRVLVQVAQRLRSLLPERDALARVGGDEFYVILDRDQGERGVTLAGQGMLDALAAPFTLDGQAIYVNATIGVALYPEDGTTASELLSRADATLHQAKADGRGSLRFFSPEIMQRAKERLSLEAEMRRALERGEFRVYYQPQLHLGRCEVTGLEALVRWEHPERGLIAPGAFISLAEESGLIVPLGNWVLQEVGRQMRAWTDEGKAPGYVAVNLCALQLGCVDLVDAVRAVLDANRLPPDCLELEITESCLMADRGRAIETLETLRGMGVRLSIDDFGTGYSSLSYLQHLRVHRLKIDMSFVRDLETNPGNLSIVTAIIALGHGLALDVVAEGVETPEQLAHLKRLGCDLIQGYLVGRPAPAPDAIDLRLGPGHPVAELLRA</sequence>
<dbReference type="Pfam" id="PF00990">
    <property type="entry name" value="GGDEF"/>
    <property type="match status" value="1"/>
</dbReference>
<dbReference type="InterPro" id="IPR052155">
    <property type="entry name" value="Biofilm_reg_signaling"/>
</dbReference>
<evidence type="ECO:0008006" key="7">
    <source>
        <dbReference type="Google" id="ProtNLM"/>
    </source>
</evidence>
<dbReference type="CDD" id="cd01948">
    <property type="entry name" value="EAL"/>
    <property type="match status" value="1"/>
</dbReference>
<dbReference type="PROSITE" id="PS50883">
    <property type="entry name" value="EAL"/>
    <property type="match status" value="1"/>
</dbReference>
<reference evidence="5 6" key="1">
    <citation type="journal article" date="2019" name="Int. J. Syst. Evol. Microbiol.">
        <title>The Global Catalogue of Microorganisms (GCM) 10K type strain sequencing project: providing services to taxonomists for standard genome sequencing and annotation.</title>
        <authorList>
            <consortium name="The Broad Institute Genomics Platform"/>
            <consortium name="The Broad Institute Genome Sequencing Center for Infectious Disease"/>
            <person name="Wu L."/>
            <person name="Ma J."/>
        </authorList>
    </citation>
    <scope>NUCLEOTIDE SEQUENCE [LARGE SCALE GENOMIC DNA]</scope>
    <source>
        <strain evidence="5 6">JCM 16240</strain>
    </source>
</reference>
<evidence type="ECO:0000256" key="1">
    <source>
        <dbReference type="PROSITE-ProRule" id="PRU00169"/>
    </source>
</evidence>
<dbReference type="InterPro" id="IPR011006">
    <property type="entry name" value="CheY-like_superfamily"/>
</dbReference>
<dbReference type="SUPFAM" id="SSF52172">
    <property type="entry name" value="CheY-like"/>
    <property type="match status" value="2"/>
</dbReference>
<dbReference type="SMART" id="SM00267">
    <property type="entry name" value="GGDEF"/>
    <property type="match status" value="1"/>
</dbReference>
<protein>
    <recommendedName>
        <fullName evidence="7">Response regulator receiver protein</fullName>
    </recommendedName>
</protein>